<keyword evidence="3" id="KW-1185">Reference proteome</keyword>
<reference evidence="2 3" key="2">
    <citation type="submission" date="2019-11" db="EMBL/GenBank/DDBJ databases">
        <authorList>
            <person name="Lu H."/>
        </authorList>
    </citation>
    <scope>NUCLEOTIDE SEQUENCE [LARGE SCALE GENOMIC DNA]</scope>
    <source>
        <strain evidence="2 3">FIM1</strain>
    </source>
</reference>
<dbReference type="PANTHER" id="PTHR45348">
    <property type="entry name" value="HYPOTHETICAL OXIDOREDUCTASE (EUROFUNG)"/>
    <property type="match status" value="1"/>
</dbReference>
<dbReference type="SMART" id="SM00829">
    <property type="entry name" value="PKS_ER"/>
    <property type="match status" value="1"/>
</dbReference>
<dbReference type="SUPFAM" id="SSF51735">
    <property type="entry name" value="NAD(P)-binding Rossmann-fold domains"/>
    <property type="match status" value="1"/>
</dbReference>
<feature type="domain" description="Enoyl reductase (ER)" evidence="1">
    <location>
        <begin position="14"/>
        <end position="369"/>
    </location>
</feature>
<dbReference type="SUPFAM" id="SSF50129">
    <property type="entry name" value="GroES-like"/>
    <property type="match status" value="1"/>
</dbReference>
<dbReference type="Gene3D" id="3.90.180.10">
    <property type="entry name" value="Medium-chain alcohol dehydrogenases, catalytic domain"/>
    <property type="match status" value="1"/>
</dbReference>
<dbReference type="Pfam" id="PF08240">
    <property type="entry name" value="ADH_N"/>
    <property type="match status" value="1"/>
</dbReference>
<proteinExistence type="predicted"/>
<dbReference type="CDD" id="cd08249">
    <property type="entry name" value="enoyl_reductase_like"/>
    <property type="match status" value="1"/>
</dbReference>
<dbReference type="InterPro" id="IPR013149">
    <property type="entry name" value="ADH-like_C"/>
</dbReference>
<evidence type="ECO:0000313" key="3">
    <source>
        <dbReference type="Proteomes" id="UP000422736"/>
    </source>
</evidence>
<protein>
    <submittedName>
        <fullName evidence="2">YNL134C</fullName>
    </submittedName>
</protein>
<sequence>MSIPTTQKAVLIEGNAPVVKTGVPVPELTEGTVLIKVEAVAGNPTDWKHIAYKIGPQGSILGCDVAGTIVKFGPNTSSDNLKVGDTVYTLLHGASVRHPENGGFAEYARAFPDMLYKADLTHTSENEIPEGTVKHFETAASLGVSLTTAGVALSFHLGNKLLWNPPTPQHDHPILIWGGAAAVGQQLIQVAKKLNAYTKIITVASKEKEELLKSYGADDVYDYKDPDVIKKIKSKYTNIRHAIDAISNQDTFVQAYRTLAEEGDVTLLHLTMLSMRDIPEAERRDNVKIEGALLYLAFGTDVPFGAITIPAVPAYKPATTGFIKFIAPHVQDGSIRHIPIKVFPNGLDDVPALTQGIKEGKNQGVKFVARL</sequence>
<dbReference type="InterPro" id="IPR011032">
    <property type="entry name" value="GroES-like_sf"/>
</dbReference>
<gene>
    <name evidence="2" type="ORF">FIM1_4027</name>
</gene>
<reference evidence="2 3" key="1">
    <citation type="submission" date="2016-03" db="EMBL/GenBank/DDBJ databases">
        <title>How can Kluyveromyces marxianus grow so fast - potential evolutionary course in Saccharomyces Complex revealed by comparative genomics.</title>
        <authorList>
            <person name="Mo W."/>
            <person name="Lu W."/>
            <person name="Yang X."/>
            <person name="Qi J."/>
            <person name="Lv H."/>
        </authorList>
    </citation>
    <scope>NUCLEOTIDE SEQUENCE [LARGE SCALE GENOMIC DNA]</scope>
    <source>
        <strain evidence="2 3">FIM1</strain>
    </source>
</reference>
<dbReference type="Gene3D" id="3.40.50.720">
    <property type="entry name" value="NAD(P)-binding Rossmann-like Domain"/>
    <property type="match status" value="1"/>
</dbReference>
<name>A0ABX6F0D1_KLUMA</name>
<accession>A0ABX6F0D1</accession>
<dbReference type="InterPro" id="IPR020843">
    <property type="entry name" value="ER"/>
</dbReference>
<dbReference type="InterPro" id="IPR013154">
    <property type="entry name" value="ADH-like_N"/>
</dbReference>
<dbReference type="Pfam" id="PF00107">
    <property type="entry name" value="ADH_zinc_N"/>
    <property type="match status" value="1"/>
</dbReference>
<dbReference type="Proteomes" id="UP000422736">
    <property type="component" value="Chromosome 6"/>
</dbReference>
<dbReference type="InterPro" id="IPR036291">
    <property type="entry name" value="NAD(P)-bd_dom_sf"/>
</dbReference>
<dbReference type="InterPro" id="IPR047122">
    <property type="entry name" value="Trans-enoyl_RdTase-like"/>
</dbReference>
<dbReference type="EMBL" id="CP015059">
    <property type="protein sequence ID" value="QGN17296.1"/>
    <property type="molecule type" value="Genomic_DNA"/>
</dbReference>
<organism evidence="2 3">
    <name type="scientific">Kluyveromyces marxianus</name>
    <name type="common">Yeast</name>
    <name type="synonym">Candida kefyr</name>
    <dbReference type="NCBI Taxonomy" id="4911"/>
    <lineage>
        <taxon>Eukaryota</taxon>
        <taxon>Fungi</taxon>
        <taxon>Dikarya</taxon>
        <taxon>Ascomycota</taxon>
        <taxon>Saccharomycotina</taxon>
        <taxon>Saccharomycetes</taxon>
        <taxon>Saccharomycetales</taxon>
        <taxon>Saccharomycetaceae</taxon>
        <taxon>Kluyveromyces</taxon>
    </lineage>
</organism>
<dbReference type="PANTHER" id="PTHR45348:SF2">
    <property type="entry name" value="ZINC-TYPE ALCOHOL DEHYDROGENASE-LIKE PROTEIN C2E1P3.01"/>
    <property type="match status" value="1"/>
</dbReference>
<evidence type="ECO:0000259" key="1">
    <source>
        <dbReference type="SMART" id="SM00829"/>
    </source>
</evidence>
<evidence type="ECO:0000313" key="2">
    <source>
        <dbReference type="EMBL" id="QGN17296.1"/>
    </source>
</evidence>